<dbReference type="SUPFAM" id="SSF56317">
    <property type="entry name" value="Carbon-nitrogen hydrolase"/>
    <property type="match status" value="1"/>
</dbReference>
<dbReference type="OrthoDB" id="5637022at2"/>
<feature type="domain" description="CN hydrolase" evidence="1">
    <location>
        <begin position="89"/>
        <end position="204"/>
    </location>
</feature>
<dbReference type="Gene3D" id="3.60.110.10">
    <property type="entry name" value="Carbon-nitrogen hydrolase"/>
    <property type="match status" value="1"/>
</dbReference>
<evidence type="ECO:0000313" key="3">
    <source>
        <dbReference type="Proteomes" id="UP000054908"/>
    </source>
</evidence>
<dbReference type="PATRIC" id="fig|466.6.peg.1498"/>
<dbReference type="Pfam" id="PF00795">
    <property type="entry name" value="CN_hydrolase"/>
    <property type="match status" value="1"/>
</dbReference>
<sequence length="288" mass="33499">MYHPRAEFNNNLPIISTQFKVYFFQPDACFYESPFDDRLKELEKQIELVKKDLQDTQSSGLIKALFIAPEYLFKDFSKSGKDRYFSAEQKNKFKESLMQLSKNTDLILVPGTICWQKNSKDNQKTYYRNMIYFVHQGAVMKYRKSNPHQNFDLEFSGGKLGQHVFFKKGHKDSNIITINGLTIGVEICLDNYKNQIMEANDITKIDAHIIVADKLPEVQFLPLSGTLTVKVERTPAYNTLIGINEKKHNEVKLQKVDTITPLTQHLQCYTFLEFKLKSENSQQIFKLL</sequence>
<name>A0A0W0W5K6_9GAMM</name>
<proteinExistence type="predicted"/>
<organism evidence="2 3">
    <name type="scientific">Legionella maceachernii</name>
    <dbReference type="NCBI Taxonomy" id="466"/>
    <lineage>
        <taxon>Bacteria</taxon>
        <taxon>Pseudomonadati</taxon>
        <taxon>Pseudomonadota</taxon>
        <taxon>Gammaproteobacteria</taxon>
        <taxon>Legionellales</taxon>
        <taxon>Legionellaceae</taxon>
        <taxon>Legionella</taxon>
    </lineage>
</organism>
<accession>A0A0W0W5K6</accession>
<dbReference type="InterPro" id="IPR036526">
    <property type="entry name" value="C-N_Hydrolase_sf"/>
</dbReference>
<reference evidence="2 3" key="1">
    <citation type="submission" date="2015-11" db="EMBL/GenBank/DDBJ databases">
        <title>Genomic analysis of 38 Legionella species identifies large and diverse effector repertoires.</title>
        <authorList>
            <person name="Burstein D."/>
            <person name="Amaro F."/>
            <person name="Zusman T."/>
            <person name="Lifshitz Z."/>
            <person name="Cohen O."/>
            <person name="Gilbert J.A."/>
            <person name="Pupko T."/>
            <person name="Shuman H.A."/>
            <person name="Segal G."/>
        </authorList>
    </citation>
    <scope>NUCLEOTIDE SEQUENCE [LARGE SCALE GENOMIC DNA]</scope>
    <source>
        <strain evidence="2 3">PX-1-G2-E2</strain>
    </source>
</reference>
<gene>
    <name evidence="2" type="ORF">Lmac_1422</name>
</gene>
<dbReference type="InterPro" id="IPR003010">
    <property type="entry name" value="C-N_Hydrolase"/>
</dbReference>
<keyword evidence="3" id="KW-1185">Reference proteome</keyword>
<dbReference type="STRING" id="466.Lmac_1422"/>
<dbReference type="RefSeq" id="WP_058452191.1">
    <property type="nucleotide sequence ID" value="NZ_CAAAIB010000013.1"/>
</dbReference>
<comment type="caution">
    <text evidence="2">The sequence shown here is derived from an EMBL/GenBank/DDBJ whole genome shotgun (WGS) entry which is preliminary data.</text>
</comment>
<dbReference type="EMBL" id="LNYL01000033">
    <property type="protein sequence ID" value="KTD27174.1"/>
    <property type="molecule type" value="Genomic_DNA"/>
</dbReference>
<evidence type="ECO:0000259" key="1">
    <source>
        <dbReference type="Pfam" id="PF00795"/>
    </source>
</evidence>
<evidence type="ECO:0000313" key="2">
    <source>
        <dbReference type="EMBL" id="KTD27174.1"/>
    </source>
</evidence>
<dbReference type="AlphaFoldDB" id="A0A0W0W5K6"/>
<protein>
    <recommendedName>
        <fullName evidence="1">CN hydrolase domain-containing protein</fullName>
    </recommendedName>
</protein>
<dbReference type="Proteomes" id="UP000054908">
    <property type="component" value="Unassembled WGS sequence"/>
</dbReference>